<accession>A0ABM0LXL0</accession>
<keyword evidence="2" id="KW-0479">Metal-binding</keyword>
<feature type="domain" description="Pentraxin (PTX)" evidence="7">
    <location>
        <begin position="1793"/>
        <end position="2000"/>
    </location>
</feature>
<proteinExistence type="predicted"/>
<dbReference type="InterPro" id="IPR013320">
    <property type="entry name" value="ConA-like_dom_sf"/>
</dbReference>
<dbReference type="InterPro" id="IPR051360">
    <property type="entry name" value="Neuronal_Pentraxin_Related"/>
</dbReference>
<dbReference type="SUPFAM" id="SSF49899">
    <property type="entry name" value="Concanavalin A-like lectins/glucanases"/>
    <property type="match status" value="9"/>
</dbReference>
<comment type="cofactor">
    <cofactor evidence="1">
        <name>Ca(2+)</name>
        <dbReference type="ChEBI" id="CHEBI:29108"/>
    </cofactor>
</comment>
<dbReference type="PANTHER" id="PTHR19277:SF125">
    <property type="entry name" value="B6"/>
    <property type="match status" value="1"/>
</dbReference>
<dbReference type="Proteomes" id="UP000694865">
    <property type="component" value="Unplaced"/>
</dbReference>
<dbReference type="GeneID" id="100374304"/>
<evidence type="ECO:0000256" key="6">
    <source>
        <dbReference type="PROSITE-ProRule" id="PRU01172"/>
    </source>
</evidence>
<dbReference type="PANTHER" id="PTHR19277">
    <property type="entry name" value="PENTRAXIN"/>
    <property type="match status" value="1"/>
</dbReference>
<organism evidence="8 9">
    <name type="scientific">Saccoglossus kowalevskii</name>
    <name type="common">Acorn worm</name>
    <dbReference type="NCBI Taxonomy" id="10224"/>
    <lineage>
        <taxon>Eukaryota</taxon>
        <taxon>Metazoa</taxon>
        <taxon>Hemichordata</taxon>
        <taxon>Enteropneusta</taxon>
        <taxon>Harrimaniidae</taxon>
        <taxon>Saccoglossus</taxon>
    </lineage>
</organism>
<evidence type="ECO:0000256" key="4">
    <source>
        <dbReference type="ARBA" id="ARBA00023157"/>
    </source>
</evidence>
<evidence type="ECO:0000256" key="1">
    <source>
        <dbReference type="ARBA" id="ARBA00001913"/>
    </source>
</evidence>
<dbReference type="InterPro" id="IPR001759">
    <property type="entry name" value="PTX_dom"/>
</dbReference>
<feature type="domain" description="Pentraxin (PTX)" evidence="7">
    <location>
        <begin position="1148"/>
        <end position="1355"/>
    </location>
</feature>
<feature type="domain" description="Pentraxin (PTX)" evidence="7">
    <location>
        <begin position="1394"/>
        <end position="1594"/>
    </location>
</feature>
<dbReference type="PROSITE" id="PS51828">
    <property type="entry name" value="PTX_2"/>
    <property type="match status" value="9"/>
</dbReference>
<keyword evidence="4" id="KW-1015">Disulfide bond</keyword>
<name>A0ABM0LXL0_SACKO</name>
<feature type="domain" description="Pentraxin (PTX)" evidence="7">
    <location>
        <begin position="749"/>
        <end position="949"/>
    </location>
</feature>
<feature type="domain" description="Pentraxin (PTX)" evidence="7">
    <location>
        <begin position="945"/>
        <end position="1151"/>
    </location>
</feature>
<evidence type="ECO:0000256" key="2">
    <source>
        <dbReference type="ARBA" id="ARBA00022723"/>
    </source>
</evidence>
<protein>
    <submittedName>
        <fullName evidence="9">Uncharacterized protein LOC100374304</fullName>
    </submittedName>
</protein>
<feature type="domain" description="Pentraxin (PTX)" evidence="7">
    <location>
        <begin position="2000"/>
        <end position="2202"/>
    </location>
</feature>
<evidence type="ECO:0000313" key="9">
    <source>
        <dbReference type="RefSeq" id="XP_006812501.1"/>
    </source>
</evidence>
<feature type="domain" description="Pentraxin (PTX)" evidence="7">
    <location>
        <begin position="543"/>
        <end position="745"/>
    </location>
</feature>
<dbReference type="Pfam" id="PF00354">
    <property type="entry name" value="Pentaxin"/>
    <property type="match status" value="9"/>
</dbReference>
<dbReference type="InterPro" id="IPR026960">
    <property type="entry name" value="RVT-Znf"/>
</dbReference>
<dbReference type="RefSeq" id="XP_006812501.1">
    <property type="nucleotide sequence ID" value="XM_006812438.1"/>
</dbReference>
<keyword evidence="8" id="KW-1185">Reference proteome</keyword>
<gene>
    <name evidence="9" type="primary">LOC100374304</name>
</gene>
<reference evidence="9" key="1">
    <citation type="submission" date="2025-08" db="UniProtKB">
        <authorList>
            <consortium name="RefSeq"/>
        </authorList>
    </citation>
    <scope>IDENTIFICATION</scope>
    <source>
        <tissue evidence="9">Testes</tissue>
    </source>
</reference>
<sequence length="2203" mass="239454">MSYASQLLCTTIQAPLQRLPLFYCELLQCWKYVDKVRKFNDNNVTDILNEPLFNNALIIHPIRNEPFALRHFVDAGITKVCDLVSETNKTWLEAADMSDKIKIHSERILHLSIKVIHDSIPTKWKDTINTYFKGNGKCNQPLSHQSFELHFSDELNLPLYKFEKGAIYKYLIRVQSITQHLQKLDTVWRDILSLPESAKPNFKDCYETPVINKYGDLQWRIVHGAFPTGRFLFKARLNNSDKCPFCDEVDTLQHIFYDCPSNSALLHYFNNIASRLLQPDFRIPIWWFTILPPHRSKHFMSRKAQVTPTPISTAIVSTVLPGTDSVTATTTLPATVSTTESVPKPRGQKLVIDASSDVSVTTPMPEMQELSACLWLKTKVTNKGTPISYAVSGSFSEFVLYDTSNLEVFVRLSGGGNSGIFVHDNEWHHLCVTWSSNGGRWRIYDNGALGASGFNLQSGNIIRGGGVLIIGQEQDSLGGGYDSSQALKGEMTFFNMYSRILSDDEIGQLAAECNGETEGDLFAWSLDNLDLGGSVEVLEADICLEWTGDEKLVVNAWSDVAIRTPIPELREFSACLWVKTKETNQGTPISYAISGSMNEFILIDTSDLRVVVRDSNGGNSGIGVNDDDWHHLCVTWSFNGGMWGIYDDGALAASGSSLQSGYVIQGGGVLILGQEQDSLRGGYESSQTLKGELTYFNMWSRILSDDEIGQLAAECNGETEGDLFAWSSGDIDLDGRYETLPADVCFAVPWTGTEKIVVDASSDVAITTPIPELRDVSACLWIKTKETNKGTPISYAVSGSFSEFVLYDTSNLQIYVQLSGGGKNGISVHDNDWHHLCVTWSSSGGLWRIYDNGVLATAGSDLESDNVIRGGGVLVLGQEQDSLRGGYESTQAFKGEMAYFNMWGRILSDDEIGQLAAECNGETEGDLFAWSSGNIDLDGSYETLPADICLQWTGDEKLVVDVSSDVAIRTPIPELSELTACLWVKTKESNQGTPISYAISGSFNEFSLFDTTDLRVVVRDSDGGNSGIDVNDNDWHHLCVTWSSNGGLWEIFDNGVLVAVGSGLRSGYVIRADGVLVLGQEQDSLRGGYESSQALKGEIAYFNMWSRILSDEEIEQLAEECNGETEGDLFAWSSGDIDLDGTYETFAADICIAVPWTGNEKIVVDASSDVAITTPIPELSDVSACLWVKTAEANQGTPLSYAISGGFNEFNLFDTSDLKVSVRESSGRNSGISVNDNVWHHLCVTWSSSDGLWGIYDNGNLAESGSGLEIDKVIRGGGVLVLGQEQDSLRGGYESSQALKGEMAHFNMWSRILSDNEIGQIAADCNGETEGALFAWSSGDIDLDGTYETFPADLCLTPAPTTIPTSTPTTESETTAPVITTTILTTVFTTESAQGARGEKLLVDASSDVAVTTPIPEMSELSACLWLKTKVTNKGTPISYAVSGSFSEFVLYDTSNLELYVRLSGGGDSGISVHDNEWHHLCVTWSSNGGTWAIYDNGGLGASGLNLRSGSSIRGGGVLIIGQEQDSLGGGYDSNQALKGEMTYFNMWSRILSDDEIGQLAAECNGETEGDLFAWSLDNLDLGGSVEALEADICLEWIGDEKLVVDASSDVAIRTSIPEMSELTACLWVKTKETNQGTPISYAISGSYNEFTLFDTTDLRVVVRDSSGGNSGIDVNDDDWHHLCATWSSNGGIWGIYDDGALAASGSGLRSGSIIRGSGVLVLGQEQDSFRGGYQSSQALKGELAYFNTWSRILSEDEIGHLAAECNGETEGDLFAWSSGEIDLDGRYETLPADVCFATPWTGNEKIVVDTSSDVAITTPIPELRDVSACLWVKTKETNKGTPISYAISGSYNEFNIFDTSDLKVHVRDSDGRNTGIAVNDNDWHHLCVTWSSIDGIWGIHDGGALAASGFGLQSGNVIREGGVLVLGQDQDSLRGGYESSQALKGELAYFNMWSRILSDDEIGQLAAECNGETEGDLFAWSSGNIDLDGGYETLQADICLQWVGNEKLVVGALSDVAIRTPIPELSELFACMWVKTKETNQGTPISYAISGSYNEFILFDTSNLEVVMRDTNGGNSGIAVNDDEWHHVCVTWSSNGGIWGIYDDGALTASGSGLRSGSVIRGGGVLILGQEQDSLRGGYESSQTLKGELAYFNMWSRILTDDEIGQLAAECNGDTEGDLFAWSSADIDLDGTLEKLPSDVCQ</sequence>
<dbReference type="PROSITE" id="PS00289">
    <property type="entry name" value="PTX_1"/>
    <property type="match status" value="8"/>
</dbReference>
<dbReference type="InterPro" id="IPR030476">
    <property type="entry name" value="Pentaxin_CS"/>
</dbReference>
<evidence type="ECO:0000259" key="7">
    <source>
        <dbReference type="PROSITE" id="PS51828"/>
    </source>
</evidence>
<keyword evidence="3" id="KW-0106">Calcium</keyword>
<evidence type="ECO:0000256" key="3">
    <source>
        <dbReference type="ARBA" id="ARBA00022837"/>
    </source>
</evidence>
<keyword evidence="5" id="KW-0325">Glycoprotein</keyword>
<evidence type="ECO:0000256" key="5">
    <source>
        <dbReference type="ARBA" id="ARBA00023180"/>
    </source>
</evidence>
<comment type="caution">
    <text evidence="6">Lacks conserved residue(s) required for the propagation of feature annotation.</text>
</comment>
<feature type="domain" description="Pentraxin (PTX)" evidence="7">
    <location>
        <begin position="1594"/>
        <end position="1796"/>
    </location>
</feature>
<feature type="domain" description="Pentraxin (PTX)" evidence="7">
    <location>
        <begin position="346"/>
        <end position="543"/>
    </location>
</feature>
<dbReference type="Pfam" id="PF13966">
    <property type="entry name" value="zf-RVT"/>
    <property type="match status" value="1"/>
</dbReference>
<dbReference type="Gene3D" id="2.60.120.200">
    <property type="match status" value="9"/>
</dbReference>
<dbReference type="PRINTS" id="PR00895">
    <property type="entry name" value="PENTAXIN"/>
</dbReference>
<evidence type="ECO:0000313" key="8">
    <source>
        <dbReference type="Proteomes" id="UP000694865"/>
    </source>
</evidence>
<dbReference type="SMART" id="SM00159">
    <property type="entry name" value="PTX"/>
    <property type="match status" value="9"/>
</dbReference>